<dbReference type="STRING" id="1169540.A0A0G4FF08"/>
<dbReference type="InterPro" id="IPR027417">
    <property type="entry name" value="P-loop_NTPase"/>
</dbReference>
<dbReference type="InParanoid" id="A0A0G4FF08"/>
<organism evidence="2 3">
    <name type="scientific">Vitrella brassicaformis (strain CCMP3155)</name>
    <dbReference type="NCBI Taxonomy" id="1169540"/>
    <lineage>
        <taxon>Eukaryota</taxon>
        <taxon>Sar</taxon>
        <taxon>Alveolata</taxon>
        <taxon>Colpodellida</taxon>
        <taxon>Vitrellaceae</taxon>
        <taxon>Vitrella</taxon>
    </lineage>
</organism>
<dbReference type="VEuPathDB" id="CryptoDB:Vbra_9078"/>
<dbReference type="AlphaFoldDB" id="A0A0G4FF08"/>
<evidence type="ECO:0000256" key="1">
    <source>
        <dbReference type="SAM" id="MobiDB-lite"/>
    </source>
</evidence>
<dbReference type="PANTHER" id="PTHR33477">
    <property type="entry name" value="P-LOOP NTPASE DOMAIN-CONTAINING PROTEIN LPA1 HOMOLOG 1"/>
    <property type="match status" value="1"/>
</dbReference>
<dbReference type="OrthoDB" id="271259at2759"/>
<dbReference type="SUPFAM" id="SSF52540">
    <property type="entry name" value="P-loop containing nucleoside triphosphate hydrolases"/>
    <property type="match status" value="1"/>
</dbReference>
<protein>
    <submittedName>
        <fullName evidence="2">Uncharacterized protein</fullName>
    </submittedName>
</protein>
<reference evidence="2 3" key="1">
    <citation type="submission" date="2014-11" db="EMBL/GenBank/DDBJ databases">
        <authorList>
            <person name="Zhu J."/>
            <person name="Qi W."/>
            <person name="Song R."/>
        </authorList>
    </citation>
    <scope>NUCLEOTIDE SEQUENCE [LARGE SCALE GENOMIC DNA]</scope>
</reference>
<dbReference type="PANTHER" id="PTHR33477:SF2">
    <property type="entry name" value="2-PHOSPHOGLYCERATE KINASE"/>
    <property type="match status" value="1"/>
</dbReference>
<evidence type="ECO:0000313" key="2">
    <source>
        <dbReference type="EMBL" id="CEM11410.1"/>
    </source>
</evidence>
<feature type="compositionally biased region" description="Pro residues" evidence="1">
    <location>
        <begin position="277"/>
        <end position="289"/>
    </location>
</feature>
<dbReference type="Gene3D" id="3.40.50.300">
    <property type="entry name" value="P-loop containing nucleotide triphosphate hydrolases"/>
    <property type="match status" value="1"/>
</dbReference>
<feature type="region of interest" description="Disordered" evidence="1">
    <location>
        <begin position="275"/>
        <end position="379"/>
    </location>
</feature>
<feature type="compositionally biased region" description="Basic and acidic residues" evidence="1">
    <location>
        <begin position="313"/>
        <end position="325"/>
    </location>
</feature>
<dbReference type="Proteomes" id="UP000041254">
    <property type="component" value="Unassembled WGS sequence"/>
</dbReference>
<name>A0A0G4FF08_VITBC</name>
<gene>
    <name evidence="2" type="ORF">Vbra_9078</name>
</gene>
<dbReference type="EMBL" id="CDMY01000415">
    <property type="protein sequence ID" value="CEM11410.1"/>
    <property type="molecule type" value="Genomic_DNA"/>
</dbReference>
<feature type="compositionally biased region" description="Low complexity" evidence="1">
    <location>
        <begin position="348"/>
        <end position="369"/>
    </location>
</feature>
<sequence length="489" mass="54157">MLPFSKYDVAKVRVFTDGKPGASGSSSHEQEGHFYIFSRLLLAQMLTTAYLRSEDALQVALAVKRLIVDSGFTDITQTQLERILERVLAHFEEADRLSFTTHHRHSATSVRSSADLGRQACIDSDQLSVTINHDPRQPPPPPDVPLSEEVADLMERYRCVRAFLNLRQAIVVFLMGTAGIGKSFLAMKLAERLNVPNVLTTRVAGDLMLHKDGKTIPRCKVFDSDEDAIAHFHETSAIVCSGLKGDLDKAWNNGKSIIFEGLHLNPSLFFDIQADEPPSPDVPLSPPFNPDHKPPSPRPLPPASHRLPYDTSEPIHEDLPLDDHLPIQTKSSASSVLRHVTTRRTALRRPPLLEYETSGSSTGSSSGKESNGGNGTSSGLPQALVVPFLVVCSREDHKEALRSGPLLETAGKRLSRSDFDKLLSNLQTIQRVFLKYASSLNVVRVRSVDPSAFDSVLGHLQEAVFEAMRMHVQKVNQVKQQQQQQQHRT</sequence>
<accession>A0A0G4FF08</accession>
<keyword evidence="3" id="KW-1185">Reference proteome</keyword>
<proteinExistence type="predicted"/>
<evidence type="ECO:0000313" key="3">
    <source>
        <dbReference type="Proteomes" id="UP000041254"/>
    </source>
</evidence>